<reference evidence="2 3" key="1">
    <citation type="submission" date="2023-07" db="EMBL/GenBank/DDBJ databases">
        <title>Paenibacillus sp. JX-17 nov. isolated from soil.</title>
        <authorList>
            <person name="Wan Y."/>
            <person name="Liu B."/>
        </authorList>
    </citation>
    <scope>NUCLEOTIDE SEQUENCE [LARGE SCALE GENOMIC DNA]</scope>
    <source>
        <strain evidence="2 3">JX-17</strain>
    </source>
</reference>
<evidence type="ECO:0000256" key="1">
    <source>
        <dbReference type="SAM" id="MobiDB-lite"/>
    </source>
</evidence>
<accession>A0ABT9C8G4</accession>
<feature type="region of interest" description="Disordered" evidence="1">
    <location>
        <begin position="32"/>
        <end position="55"/>
    </location>
</feature>
<dbReference type="EMBL" id="JAUQTB010000002">
    <property type="protein sequence ID" value="MDO7905555.1"/>
    <property type="molecule type" value="Genomic_DNA"/>
</dbReference>
<dbReference type="Proteomes" id="UP001240171">
    <property type="component" value="Unassembled WGS sequence"/>
</dbReference>
<dbReference type="RefSeq" id="WP_305022761.1">
    <property type="nucleotide sequence ID" value="NZ_JAUQTB010000002.1"/>
</dbReference>
<gene>
    <name evidence="2" type="ORF">Q5741_03915</name>
</gene>
<name>A0ABT9C8G4_9BACL</name>
<feature type="compositionally biased region" description="Basic and acidic residues" evidence="1">
    <location>
        <begin position="45"/>
        <end position="55"/>
    </location>
</feature>
<organism evidence="2 3">
    <name type="scientific">Paenibacillus lacisoli</name>
    <dbReference type="NCBI Taxonomy" id="3064525"/>
    <lineage>
        <taxon>Bacteria</taxon>
        <taxon>Bacillati</taxon>
        <taxon>Bacillota</taxon>
        <taxon>Bacilli</taxon>
        <taxon>Bacillales</taxon>
        <taxon>Paenibacillaceae</taxon>
        <taxon>Paenibacillus</taxon>
    </lineage>
</organism>
<protein>
    <recommendedName>
        <fullName evidence="4">DUF4025 domain-containing protein</fullName>
    </recommendedName>
</protein>
<proteinExistence type="predicted"/>
<keyword evidence="3" id="KW-1185">Reference proteome</keyword>
<comment type="caution">
    <text evidence="2">The sequence shown here is derived from an EMBL/GenBank/DDBJ whole genome shotgun (WGS) entry which is preliminary data.</text>
</comment>
<evidence type="ECO:0008006" key="4">
    <source>
        <dbReference type="Google" id="ProtNLM"/>
    </source>
</evidence>
<evidence type="ECO:0000313" key="2">
    <source>
        <dbReference type="EMBL" id="MDO7905555.1"/>
    </source>
</evidence>
<evidence type="ECO:0000313" key="3">
    <source>
        <dbReference type="Proteomes" id="UP001240171"/>
    </source>
</evidence>
<sequence length="55" mass="6290">MPYDRKPDVTDGDPETIYEDTRPHLRTGLLPGEADITQQSSEINVENHGEHTEKR</sequence>